<proteinExistence type="inferred from homology"/>
<dbReference type="AlphaFoldDB" id="A0A2W7J6Z5"/>
<dbReference type="Proteomes" id="UP000249688">
    <property type="component" value="Unassembled WGS sequence"/>
</dbReference>
<comment type="similarity">
    <text evidence="1">Belongs to the peptidase S49 family.</text>
</comment>
<dbReference type="CDD" id="cd07023">
    <property type="entry name" value="S49_Sppa_N_C"/>
    <property type="match status" value="1"/>
</dbReference>
<gene>
    <name evidence="7" type="ORF">C8P66_107104</name>
</gene>
<dbReference type="NCBIfam" id="TIGR00706">
    <property type="entry name" value="SppA_dom"/>
    <property type="match status" value="1"/>
</dbReference>
<evidence type="ECO:0000256" key="3">
    <source>
        <dbReference type="ARBA" id="ARBA00022801"/>
    </source>
</evidence>
<dbReference type="GO" id="GO:0008236">
    <property type="term" value="F:serine-type peptidase activity"/>
    <property type="evidence" value="ECO:0007669"/>
    <property type="project" value="UniProtKB-KW"/>
</dbReference>
<keyword evidence="5" id="KW-0812">Transmembrane</keyword>
<feature type="domain" description="Peptidase S49" evidence="6">
    <location>
        <begin position="105"/>
        <end position="255"/>
    </location>
</feature>
<keyword evidence="5" id="KW-0472">Membrane</keyword>
<sequence length="305" mass="32367">MALDPDLLTDRRRLKRRLTLWRGAAVIAVLMALYAWFGVSNSALLGGAHVARLSISGTISDDRRLIRALDEATRDKTVRAMILAVDSPGGTMAGGEALHGALARFAAQKPLVATLGGTAASAGYMIAMPAGRVFAREGTVTGSIGVILQSFEGSELLGSLGVRPETIASGPLKDQPSLFRPLTPEGRAALTAVVQDLYAQFVAMVAAGRHMDEERVRSLADGRVYTGRQALALGLVDAIGGEAEARAWLAAERQVPASLPVRSLDPRGLSERAFASALTLVGKTLSAEWLVPLLRIDARLPLWQR</sequence>
<evidence type="ECO:0000259" key="6">
    <source>
        <dbReference type="Pfam" id="PF01343"/>
    </source>
</evidence>
<keyword evidence="2 7" id="KW-0645">Protease</keyword>
<evidence type="ECO:0000256" key="1">
    <source>
        <dbReference type="ARBA" id="ARBA00008683"/>
    </source>
</evidence>
<evidence type="ECO:0000313" key="7">
    <source>
        <dbReference type="EMBL" id="PZW47066.1"/>
    </source>
</evidence>
<keyword evidence="3" id="KW-0378">Hydrolase</keyword>
<evidence type="ECO:0000256" key="4">
    <source>
        <dbReference type="ARBA" id="ARBA00022825"/>
    </source>
</evidence>
<dbReference type="InterPro" id="IPR002142">
    <property type="entry name" value="Peptidase_S49"/>
</dbReference>
<dbReference type="SUPFAM" id="SSF52096">
    <property type="entry name" value="ClpP/crotonase"/>
    <property type="match status" value="1"/>
</dbReference>
<keyword evidence="5" id="KW-1133">Transmembrane helix</keyword>
<protein>
    <submittedName>
        <fullName evidence="7">Protease-4</fullName>
    </submittedName>
</protein>
<dbReference type="GO" id="GO:0006508">
    <property type="term" value="P:proteolysis"/>
    <property type="evidence" value="ECO:0007669"/>
    <property type="project" value="UniProtKB-KW"/>
</dbReference>
<accession>A0A2W7J6Z5</accession>
<evidence type="ECO:0000313" key="8">
    <source>
        <dbReference type="Proteomes" id="UP000249688"/>
    </source>
</evidence>
<dbReference type="Gene3D" id="3.90.226.10">
    <property type="entry name" value="2-enoyl-CoA Hydratase, Chain A, domain 1"/>
    <property type="match status" value="2"/>
</dbReference>
<evidence type="ECO:0000256" key="2">
    <source>
        <dbReference type="ARBA" id="ARBA00022670"/>
    </source>
</evidence>
<keyword evidence="8" id="KW-1185">Reference proteome</keyword>
<dbReference type="EMBL" id="QKYU01000007">
    <property type="protein sequence ID" value="PZW47066.1"/>
    <property type="molecule type" value="Genomic_DNA"/>
</dbReference>
<dbReference type="PANTHER" id="PTHR42987">
    <property type="entry name" value="PEPTIDASE S49"/>
    <property type="match status" value="1"/>
</dbReference>
<dbReference type="Pfam" id="PF01343">
    <property type="entry name" value="Peptidase_S49"/>
    <property type="match status" value="1"/>
</dbReference>
<dbReference type="PANTHER" id="PTHR42987:SF6">
    <property type="entry name" value="PROTEINASE IV"/>
    <property type="match status" value="1"/>
</dbReference>
<dbReference type="InterPro" id="IPR047272">
    <property type="entry name" value="S49_SppA_C"/>
</dbReference>
<dbReference type="OrthoDB" id="9764363at2"/>
<dbReference type="InterPro" id="IPR004635">
    <property type="entry name" value="Pept_S49_SppA"/>
</dbReference>
<name>A0A2W7J6Z5_9PROT</name>
<keyword evidence="4" id="KW-0720">Serine protease</keyword>
<evidence type="ECO:0000256" key="5">
    <source>
        <dbReference type="SAM" id="Phobius"/>
    </source>
</evidence>
<dbReference type="RefSeq" id="WP_111397664.1">
    <property type="nucleotide sequence ID" value="NZ_QKYU01000007.1"/>
</dbReference>
<organism evidence="7 8">
    <name type="scientific">Humitalea rosea</name>
    <dbReference type="NCBI Taxonomy" id="990373"/>
    <lineage>
        <taxon>Bacteria</taxon>
        <taxon>Pseudomonadati</taxon>
        <taxon>Pseudomonadota</taxon>
        <taxon>Alphaproteobacteria</taxon>
        <taxon>Acetobacterales</taxon>
        <taxon>Roseomonadaceae</taxon>
        <taxon>Humitalea</taxon>
    </lineage>
</organism>
<dbReference type="InterPro" id="IPR029045">
    <property type="entry name" value="ClpP/crotonase-like_dom_sf"/>
</dbReference>
<feature type="transmembrane region" description="Helical" evidence="5">
    <location>
        <begin position="20"/>
        <end position="37"/>
    </location>
</feature>
<reference evidence="7 8" key="1">
    <citation type="submission" date="2018-06" db="EMBL/GenBank/DDBJ databases">
        <title>Genomic Encyclopedia of Archaeal and Bacterial Type Strains, Phase II (KMG-II): from individual species to whole genera.</title>
        <authorList>
            <person name="Goeker M."/>
        </authorList>
    </citation>
    <scope>NUCLEOTIDE SEQUENCE [LARGE SCALE GENOMIC DNA]</scope>
    <source>
        <strain evidence="7 8">DSM 24525</strain>
    </source>
</reference>
<comment type="caution">
    <text evidence="7">The sequence shown here is derived from an EMBL/GenBank/DDBJ whole genome shotgun (WGS) entry which is preliminary data.</text>
</comment>